<evidence type="ECO:0000256" key="6">
    <source>
        <dbReference type="ARBA" id="ARBA00022960"/>
    </source>
</evidence>
<dbReference type="GO" id="GO:0008760">
    <property type="term" value="F:UDP-N-acetylglucosamine 1-carboxyvinyltransferase activity"/>
    <property type="evidence" value="ECO:0007669"/>
    <property type="project" value="UniProtKB-EC"/>
</dbReference>
<dbReference type="AlphaFoldDB" id="A0A1N6Y747"/>
<keyword evidence="6" id="KW-0133">Cell shape</keyword>
<keyword evidence="4" id="KW-0132">Cell division</keyword>
<dbReference type="GO" id="GO:0071555">
    <property type="term" value="P:cell wall organization"/>
    <property type="evidence" value="ECO:0007669"/>
    <property type="project" value="UniProtKB-KW"/>
</dbReference>
<dbReference type="PANTHER" id="PTHR43783">
    <property type="entry name" value="UDP-N-ACETYLGLUCOSAMINE 1-CARBOXYVINYLTRANSFERASE"/>
    <property type="match status" value="1"/>
</dbReference>
<comment type="pathway">
    <text evidence="2">Cell wall biogenesis; peptidoglycan biosynthesis.</text>
</comment>
<dbReference type="RefSeq" id="WP_076422215.1">
    <property type="nucleotide sequence ID" value="NZ_FTNM01000003.1"/>
</dbReference>
<evidence type="ECO:0000256" key="2">
    <source>
        <dbReference type="ARBA" id="ARBA00004752"/>
    </source>
</evidence>
<evidence type="ECO:0000256" key="13">
    <source>
        <dbReference type="ARBA" id="ARBA00042443"/>
    </source>
</evidence>
<keyword evidence="19" id="KW-1185">Reference proteome</keyword>
<evidence type="ECO:0000256" key="15">
    <source>
        <dbReference type="ARBA" id="ARBA00047527"/>
    </source>
</evidence>
<keyword evidence="16" id="KW-0175">Coiled coil</keyword>
<organism evidence="18 19">
    <name type="scientific">Pontibacter lucknowensis</name>
    <dbReference type="NCBI Taxonomy" id="1077936"/>
    <lineage>
        <taxon>Bacteria</taxon>
        <taxon>Pseudomonadati</taxon>
        <taxon>Bacteroidota</taxon>
        <taxon>Cytophagia</taxon>
        <taxon>Cytophagales</taxon>
        <taxon>Hymenobacteraceae</taxon>
        <taxon>Pontibacter</taxon>
    </lineage>
</organism>
<evidence type="ECO:0000256" key="16">
    <source>
        <dbReference type="SAM" id="Coils"/>
    </source>
</evidence>
<comment type="subcellular location">
    <subcellularLocation>
        <location evidence="1">Cytoplasm</location>
    </subcellularLocation>
</comment>
<gene>
    <name evidence="18" type="ORF">SAMN05421545_2307</name>
</gene>
<evidence type="ECO:0000256" key="8">
    <source>
        <dbReference type="ARBA" id="ARBA00023306"/>
    </source>
</evidence>
<comment type="catalytic activity">
    <reaction evidence="15">
        <text>phosphoenolpyruvate + UDP-N-acetyl-alpha-D-glucosamine = UDP-N-acetyl-3-O-(1-carboxyvinyl)-alpha-D-glucosamine + phosphate</text>
        <dbReference type="Rhea" id="RHEA:18681"/>
        <dbReference type="ChEBI" id="CHEBI:43474"/>
        <dbReference type="ChEBI" id="CHEBI:57705"/>
        <dbReference type="ChEBI" id="CHEBI:58702"/>
        <dbReference type="ChEBI" id="CHEBI:68483"/>
        <dbReference type="EC" id="2.5.1.7"/>
    </reaction>
</comment>
<evidence type="ECO:0000256" key="11">
    <source>
        <dbReference type="ARBA" id="ARBA00039108"/>
    </source>
</evidence>
<dbReference type="Proteomes" id="UP000185924">
    <property type="component" value="Unassembled WGS sequence"/>
</dbReference>
<sequence>MSQEVKNIKVSGAKNSATRLLAAAALSDKEILLKNFPTKLVDAGHKADFLEKSGANIITNHKESSLKIKSEGLSNRVTEFNFPIRTTYLLAASLLKREGCAKIPYPGGCKIGQRGYDLHIMVWERLGCTVEEYADYILITSPGKLKGNSISFPISTVGGTENALITASIAEGETEIFNAYVSPEVNDLIRFLTAMGVSIEVIGNSYIKVKGTTEFRATTYNVMPDRIEALTWLVFGVLSGLSLKIDDVPFDIMEIPLKHINEAGIDFFRNNKSIYVSPECLNLGEIQPFELACGTHPGVISDMQPFYVLLALKAKGISRIYDYRYPERTAYLDELNKLCGNAISYEPGKIVINGPAKFSSHPIVYSKDLRGSMAVVLAALLAEDTAKTEIKDFQMALRGYNNLLDKLEQIGIELEANDNTVII</sequence>
<keyword evidence="5 18" id="KW-0808">Transferase</keyword>
<evidence type="ECO:0000256" key="3">
    <source>
        <dbReference type="ARBA" id="ARBA00022490"/>
    </source>
</evidence>
<dbReference type="InterPro" id="IPR036968">
    <property type="entry name" value="Enolpyruvate_Tfrase_sf"/>
</dbReference>
<dbReference type="OrthoDB" id="9803760at2"/>
<comment type="similarity">
    <text evidence="10">Belongs to the EPSP synthase family. MurA subfamily.</text>
</comment>
<reference evidence="19" key="1">
    <citation type="submission" date="2017-01" db="EMBL/GenBank/DDBJ databases">
        <authorList>
            <person name="Varghese N."/>
            <person name="Submissions S."/>
        </authorList>
    </citation>
    <scope>NUCLEOTIDE SEQUENCE [LARGE SCALE GENOMIC DNA]</scope>
    <source>
        <strain evidence="19">DM9</strain>
    </source>
</reference>
<feature type="domain" description="Enolpyruvate transferase" evidence="17">
    <location>
        <begin position="6"/>
        <end position="407"/>
    </location>
</feature>
<evidence type="ECO:0000256" key="1">
    <source>
        <dbReference type="ARBA" id="ARBA00004496"/>
    </source>
</evidence>
<proteinExistence type="inferred from homology"/>
<dbReference type="EC" id="2.5.1.7" evidence="11"/>
<evidence type="ECO:0000256" key="5">
    <source>
        <dbReference type="ARBA" id="ARBA00022679"/>
    </source>
</evidence>
<keyword evidence="8" id="KW-0131">Cell cycle</keyword>
<protein>
    <recommendedName>
        <fullName evidence="12">UDP-N-acetylglucosamine 1-carboxyvinyltransferase</fullName>
        <ecNumber evidence="11">2.5.1.7</ecNumber>
    </recommendedName>
    <alternativeName>
        <fullName evidence="13">Enoylpyruvate transferase</fullName>
    </alternativeName>
    <alternativeName>
        <fullName evidence="14">UDP-N-acetylglucosamine enolpyruvyl transferase</fullName>
    </alternativeName>
</protein>
<evidence type="ECO:0000256" key="9">
    <source>
        <dbReference type="ARBA" id="ARBA00023316"/>
    </source>
</evidence>
<evidence type="ECO:0000256" key="14">
    <source>
        <dbReference type="ARBA" id="ARBA00042842"/>
    </source>
</evidence>
<evidence type="ECO:0000313" key="18">
    <source>
        <dbReference type="EMBL" id="SIR10374.1"/>
    </source>
</evidence>
<evidence type="ECO:0000256" key="10">
    <source>
        <dbReference type="ARBA" id="ARBA00038367"/>
    </source>
</evidence>
<name>A0A1N6Y747_9BACT</name>
<keyword evidence="7" id="KW-0573">Peptidoglycan synthesis</keyword>
<evidence type="ECO:0000259" key="17">
    <source>
        <dbReference type="Pfam" id="PF00275"/>
    </source>
</evidence>
<evidence type="ECO:0000256" key="12">
    <source>
        <dbReference type="ARBA" id="ARBA00039754"/>
    </source>
</evidence>
<evidence type="ECO:0000313" key="19">
    <source>
        <dbReference type="Proteomes" id="UP000185924"/>
    </source>
</evidence>
<dbReference type="InterPro" id="IPR001986">
    <property type="entry name" value="Enolpyruvate_Tfrase_dom"/>
</dbReference>
<dbReference type="PANTHER" id="PTHR43783:SF1">
    <property type="entry name" value="UDP-N-ACETYLGLUCOSAMINE 1-CARBOXYVINYLTRANSFERASE"/>
    <property type="match status" value="1"/>
</dbReference>
<dbReference type="Pfam" id="PF00275">
    <property type="entry name" value="EPSP_synthase"/>
    <property type="match status" value="1"/>
</dbReference>
<dbReference type="Gene3D" id="3.65.10.10">
    <property type="entry name" value="Enolpyruvate transferase domain"/>
    <property type="match status" value="2"/>
</dbReference>
<dbReference type="GO" id="GO:0051301">
    <property type="term" value="P:cell division"/>
    <property type="evidence" value="ECO:0007669"/>
    <property type="project" value="UniProtKB-KW"/>
</dbReference>
<feature type="coiled-coil region" evidence="16">
    <location>
        <begin position="390"/>
        <end position="417"/>
    </location>
</feature>
<dbReference type="GO" id="GO:0008360">
    <property type="term" value="P:regulation of cell shape"/>
    <property type="evidence" value="ECO:0007669"/>
    <property type="project" value="UniProtKB-KW"/>
</dbReference>
<evidence type="ECO:0000256" key="7">
    <source>
        <dbReference type="ARBA" id="ARBA00022984"/>
    </source>
</evidence>
<dbReference type="EMBL" id="FTNM01000003">
    <property type="protein sequence ID" value="SIR10374.1"/>
    <property type="molecule type" value="Genomic_DNA"/>
</dbReference>
<dbReference type="SUPFAM" id="SSF55205">
    <property type="entry name" value="EPT/RTPC-like"/>
    <property type="match status" value="1"/>
</dbReference>
<keyword evidence="9" id="KW-0961">Cell wall biogenesis/degradation</keyword>
<dbReference type="STRING" id="1077936.SAMN05421545_2307"/>
<evidence type="ECO:0000256" key="4">
    <source>
        <dbReference type="ARBA" id="ARBA00022618"/>
    </source>
</evidence>
<accession>A0A1N6Y747</accession>
<dbReference type="InterPro" id="IPR013792">
    <property type="entry name" value="RNA3'P_cycl/enolpyr_Trfase_a/b"/>
</dbReference>
<dbReference type="GO" id="GO:0009252">
    <property type="term" value="P:peptidoglycan biosynthetic process"/>
    <property type="evidence" value="ECO:0007669"/>
    <property type="project" value="UniProtKB-KW"/>
</dbReference>
<dbReference type="NCBIfam" id="NF006873">
    <property type="entry name" value="PRK09369.1"/>
    <property type="match status" value="1"/>
</dbReference>
<dbReference type="GO" id="GO:0005737">
    <property type="term" value="C:cytoplasm"/>
    <property type="evidence" value="ECO:0007669"/>
    <property type="project" value="UniProtKB-SubCell"/>
</dbReference>
<keyword evidence="3" id="KW-0963">Cytoplasm</keyword>
<dbReference type="InterPro" id="IPR050068">
    <property type="entry name" value="MurA_subfamily"/>
</dbReference>